<reference evidence="2" key="1">
    <citation type="submission" date="2016-05" db="EMBL/GenBank/DDBJ databases">
        <authorList>
            <person name="Lavstsen T."/>
            <person name="Jespersen J.S."/>
        </authorList>
    </citation>
    <scope>NUCLEOTIDE SEQUENCE</scope>
    <source>
        <tissue evidence="2">Brain</tissue>
    </source>
</reference>
<protein>
    <submittedName>
        <fullName evidence="2">Proline-rich transmembrane protein 4</fullName>
    </submittedName>
</protein>
<gene>
    <name evidence="2" type="primary">PRRT4</name>
</gene>
<reference evidence="2" key="2">
    <citation type="submission" date="2016-06" db="EMBL/GenBank/DDBJ databases">
        <title>The genome of a short-lived fish provides insights into sex chromosome evolution and the genetic control of aging.</title>
        <authorList>
            <person name="Reichwald K."/>
            <person name="Felder M."/>
            <person name="Petzold A."/>
            <person name="Koch P."/>
            <person name="Groth M."/>
            <person name="Platzer M."/>
        </authorList>
    </citation>
    <scope>NUCLEOTIDE SEQUENCE</scope>
    <source>
        <tissue evidence="2">Brain</tissue>
    </source>
</reference>
<evidence type="ECO:0000313" key="2">
    <source>
        <dbReference type="EMBL" id="SBQ43552.1"/>
    </source>
</evidence>
<sequence length="39" mass="4182">MGFLGNILHLVSSLSLYAMALTVGNVSERDTTQFLTPPS</sequence>
<feature type="signal peptide" evidence="1">
    <location>
        <begin position="1"/>
        <end position="20"/>
    </location>
</feature>
<proteinExistence type="predicted"/>
<dbReference type="EMBL" id="HAEA01015072">
    <property type="protein sequence ID" value="SBQ43552.1"/>
    <property type="molecule type" value="Transcribed_RNA"/>
</dbReference>
<dbReference type="AlphaFoldDB" id="A0A1A8EBK2"/>
<name>A0A1A8EBK2_NOTKA</name>
<feature type="non-terminal residue" evidence="2">
    <location>
        <position position="39"/>
    </location>
</feature>
<keyword evidence="2" id="KW-0812">Transmembrane</keyword>
<evidence type="ECO:0000256" key="1">
    <source>
        <dbReference type="SAM" id="SignalP"/>
    </source>
</evidence>
<keyword evidence="2" id="KW-0472">Membrane</keyword>
<feature type="chain" id="PRO_5008368983" evidence="1">
    <location>
        <begin position="21"/>
        <end position="39"/>
    </location>
</feature>
<organism evidence="2">
    <name type="scientific">Nothobranchius kadleci</name>
    <name type="common">African annual killifish</name>
    <dbReference type="NCBI Taxonomy" id="1051664"/>
    <lineage>
        <taxon>Eukaryota</taxon>
        <taxon>Metazoa</taxon>
        <taxon>Chordata</taxon>
        <taxon>Craniata</taxon>
        <taxon>Vertebrata</taxon>
        <taxon>Euteleostomi</taxon>
        <taxon>Actinopterygii</taxon>
        <taxon>Neopterygii</taxon>
        <taxon>Teleostei</taxon>
        <taxon>Neoteleostei</taxon>
        <taxon>Acanthomorphata</taxon>
        <taxon>Ovalentaria</taxon>
        <taxon>Atherinomorphae</taxon>
        <taxon>Cyprinodontiformes</taxon>
        <taxon>Nothobranchiidae</taxon>
        <taxon>Nothobranchius</taxon>
    </lineage>
</organism>
<accession>A0A1A8EBK2</accession>
<keyword evidence="1" id="KW-0732">Signal</keyword>